<keyword evidence="1 5" id="KW-0489">Methyltransferase</keyword>
<sequence>MHWLRFKKEIISQAGLLLKIGGMMVYSTCTIDKRENEHIVENFFSPE</sequence>
<dbReference type="Pfam" id="PF01189">
    <property type="entry name" value="Methyltr_RsmB-F"/>
    <property type="match status" value="1"/>
</dbReference>
<evidence type="ECO:0000256" key="1">
    <source>
        <dbReference type="ARBA" id="ARBA00022603"/>
    </source>
</evidence>
<dbReference type="Proteomes" id="UP001281447">
    <property type="component" value="Unassembled WGS sequence"/>
</dbReference>
<keyword evidence="3 5" id="KW-0949">S-adenosyl-L-methionine</keyword>
<keyword evidence="4 5" id="KW-0694">RNA-binding</keyword>
<dbReference type="Gene3D" id="3.40.50.150">
    <property type="entry name" value="Vaccinia Virus protein VP39"/>
    <property type="match status" value="1"/>
</dbReference>
<name>A0ABU5CBT1_9BACI</name>
<reference evidence="7 8" key="1">
    <citation type="submission" date="2023-10" db="EMBL/GenBank/DDBJ databases">
        <title>Virgibacillus halophilus 5B73C genome.</title>
        <authorList>
            <person name="Miliotis G."/>
            <person name="Sengupta P."/>
            <person name="Hameed A."/>
            <person name="Chuvochina M."/>
            <person name="Mcdonagh F."/>
            <person name="Simpson A.C."/>
            <person name="Singh N.K."/>
            <person name="Rekha P.D."/>
            <person name="Raman K."/>
            <person name="Hugenholtz P."/>
            <person name="Venkateswaran K."/>
        </authorList>
    </citation>
    <scope>NUCLEOTIDE SEQUENCE [LARGE SCALE GENOMIC DNA]</scope>
    <source>
        <strain evidence="7 8">5B73C</strain>
    </source>
</reference>
<evidence type="ECO:0000259" key="6">
    <source>
        <dbReference type="PROSITE" id="PS51686"/>
    </source>
</evidence>
<keyword evidence="8" id="KW-1185">Reference proteome</keyword>
<comment type="caution">
    <text evidence="5">Lacks conserved residue(s) required for the propagation of feature annotation.</text>
</comment>
<evidence type="ECO:0000256" key="4">
    <source>
        <dbReference type="ARBA" id="ARBA00022884"/>
    </source>
</evidence>
<evidence type="ECO:0000313" key="8">
    <source>
        <dbReference type="Proteomes" id="UP001281447"/>
    </source>
</evidence>
<gene>
    <name evidence="7" type="ORF">RWE15_20775</name>
</gene>
<dbReference type="InterPro" id="IPR001678">
    <property type="entry name" value="MeTrfase_RsmB-F_NOP2_dom"/>
</dbReference>
<comment type="caution">
    <text evidence="7">The sequence shown here is derived from an EMBL/GenBank/DDBJ whole genome shotgun (WGS) entry which is preliminary data.</text>
</comment>
<comment type="similarity">
    <text evidence="5">Belongs to the class I-like SAM-binding methyltransferase superfamily. RsmB/NOP family.</text>
</comment>
<accession>A0ABU5CBT1</accession>
<proteinExistence type="inferred from homology"/>
<organism evidence="7 8">
    <name type="scientific">Tigheibacillus halophilus</name>
    <dbReference type="NCBI Taxonomy" id="361280"/>
    <lineage>
        <taxon>Bacteria</taxon>
        <taxon>Bacillati</taxon>
        <taxon>Bacillota</taxon>
        <taxon>Bacilli</taxon>
        <taxon>Bacillales</taxon>
        <taxon>Bacillaceae</taxon>
        <taxon>Tigheibacillus</taxon>
    </lineage>
</organism>
<keyword evidence="2 5" id="KW-0808">Transferase</keyword>
<dbReference type="PROSITE" id="PS51686">
    <property type="entry name" value="SAM_MT_RSMB_NOP"/>
    <property type="match status" value="1"/>
</dbReference>
<dbReference type="InterPro" id="IPR029063">
    <property type="entry name" value="SAM-dependent_MTases_sf"/>
</dbReference>
<dbReference type="InterPro" id="IPR049560">
    <property type="entry name" value="MeTrfase_RsmB-F_NOP2_cat"/>
</dbReference>
<evidence type="ECO:0000256" key="2">
    <source>
        <dbReference type="ARBA" id="ARBA00022679"/>
    </source>
</evidence>
<feature type="active site" description="Nucleophile" evidence="5">
    <location>
        <position position="29"/>
    </location>
</feature>
<dbReference type="EMBL" id="JAWDIP010000004">
    <property type="protein sequence ID" value="MDY0396326.1"/>
    <property type="molecule type" value="Genomic_DNA"/>
</dbReference>
<evidence type="ECO:0000256" key="3">
    <source>
        <dbReference type="ARBA" id="ARBA00022691"/>
    </source>
</evidence>
<evidence type="ECO:0000313" key="7">
    <source>
        <dbReference type="EMBL" id="MDY0396326.1"/>
    </source>
</evidence>
<dbReference type="SUPFAM" id="SSF53335">
    <property type="entry name" value="S-adenosyl-L-methionine-dependent methyltransferases"/>
    <property type="match status" value="1"/>
</dbReference>
<protein>
    <recommendedName>
        <fullName evidence="6">SAM-dependent MTase RsmB/NOP-type domain-containing protein</fullName>
    </recommendedName>
</protein>
<evidence type="ECO:0000256" key="5">
    <source>
        <dbReference type="PROSITE-ProRule" id="PRU01023"/>
    </source>
</evidence>
<feature type="domain" description="SAM-dependent MTase RsmB/NOP-type" evidence="6">
    <location>
        <begin position="1"/>
        <end position="47"/>
    </location>
</feature>